<accession>A0A177BC22</accession>
<reference evidence="1 2" key="1">
    <citation type="submission" date="2016-04" db="EMBL/GenBank/DDBJ databases">
        <title>The genome of Intoshia linei affirms orthonectids as highly simplified spiralians.</title>
        <authorList>
            <person name="Mikhailov K.V."/>
            <person name="Slusarev G.S."/>
            <person name="Nikitin M.A."/>
            <person name="Logacheva M.D."/>
            <person name="Penin A."/>
            <person name="Aleoshin V."/>
            <person name="Panchin Y.V."/>
        </authorList>
    </citation>
    <scope>NUCLEOTIDE SEQUENCE [LARGE SCALE GENOMIC DNA]</scope>
    <source>
        <strain evidence="1">Intl2013</strain>
        <tissue evidence="1">Whole animal</tissue>
    </source>
</reference>
<keyword evidence="2" id="KW-1185">Reference proteome</keyword>
<sequence length="70" mass="8092">MDSWIKNFADKAEEFLVKVDTSAFIAFNEEEVTVEPDLQKVVNDDPEKVNITKYNVKGTYKTIYRSKSLT</sequence>
<protein>
    <submittedName>
        <fullName evidence="1">Uncharacterized protein</fullName>
    </submittedName>
</protein>
<comment type="caution">
    <text evidence="1">The sequence shown here is derived from an EMBL/GenBank/DDBJ whole genome shotgun (WGS) entry which is preliminary data.</text>
</comment>
<proteinExistence type="predicted"/>
<organism evidence="1 2">
    <name type="scientific">Intoshia linei</name>
    <dbReference type="NCBI Taxonomy" id="1819745"/>
    <lineage>
        <taxon>Eukaryota</taxon>
        <taxon>Metazoa</taxon>
        <taxon>Spiralia</taxon>
        <taxon>Lophotrochozoa</taxon>
        <taxon>Mesozoa</taxon>
        <taxon>Orthonectida</taxon>
        <taxon>Rhopaluridae</taxon>
        <taxon>Intoshia</taxon>
    </lineage>
</organism>
<dbReference type="AlphaFoldDB" id="A0A177BC22"/>
<dbReference type="EMBL" id="LWCA01000027">
    <property type="protein sequence ID" value="OAF71745.1"/>
    <property type="molecule type" value="Genomic_DNA"/>
</dbReference>
<evidence type="ECO:0000313" key="2">
    <source>
        <dbReference type="Proteomes" id="UP000078046"/>
    </source>
</evidence>
<evidence type="ECO:0000313" key="1">
    <source>
        <dbReference type="EMBL" id="OAF71745.1"/>
    </source>
</evidence>
<gene>
    <name evidence="1" type="ORF">A3Q56_00494</name>
</gene>
<dbReference type="Proteomes" id="UP000078046">
    <property type="component" value="Unassembled WGS sequence"/>
</dbReference>
<name>A0A177BC22_9BILA</name>